<keyword evidence="6" id="KW-0687">Ribonucleoprotein</keyword>
<evidence type="ECO:0000256" key="2">
    <source>
        <dbReference type="ARBA" id="ARBA00007465"/>
    </source>
</evidence>
<comment type="subcellular location">
    <subcellularLocation>
        <location evidence="1">Nucleus</location>
        <location evidence="1">Nucleolus</location>
    </subcellularLocation>
</comment>
<keyword evidence="3" id="KW-0690">Ribosome biogenesis</keyword>
<dbReference type="KEGG" id="hazt:108676179"/>
<dbReference type="InterPro" id="IPR036986">
    <property type="entry name" value="S4_RNA-bd_sf"/>
</dbReference>
<dbReference type="EMBL" id="JQDR03013701">
    <property type="protein sequence ID" value="KAA0189252.1"/>
    <property type="molecule type" value="Genomic_DNA"/>
</dbReference>
<evidence type="ECO:0000256" key="3">
    <source>
        <dbReference type="ARBA" id="ARBA00022517"/>
    </source>
</evidence>
<dbReference type="GO" id="GO:0042274">
    <property type="term" value="P:ribosomal small subunit biogenesis"/>
    <property type="evidence" value="ECO:0007669"/>
    <property type="project" value="TreeGrafter"/>
</dbReference>
<reference evidence="13" key="4">
    <citation type="submission" date="2025-04" db="UniProtKB">
        <authorList>
            <consortium name="RefSeq"/>
        </authorList>
    </citation>
    <scope>IDENTIFICATION</scope>
    <source>
        <tissue evidence="13">Whole organism</tissue>
    </source>
</reference>
<dbReference type="AlphaFoldDB" id="A0A6A0GWU7"/>
<evidence type="ECO:0000256" key="1">
    <source>
        <dbReference type="ARBA" id="ARBA00004604"/>
    </source>
</evidence>
<proteinExistence type="inferred from homology"/>
<name>A0A6A0GWU7_HYAAZ</name>
<dbReference type="InterPro" id="IPR022801">
    <property type="entry name" value="Ribosomal_uS4"/>
</dbReference>
<dbReference type="PANTHER" id="PTHR11831:SF1">
    <property type="entry name" value="U3 SMALL NUCLEOLAR RIBONUCLEOPROTEIN PROTEIN IMP3"/>
    <property type="match status" value="1"/>
</dbReference>
<dbReference type="SUPFAM" id="SSF55174">
    <property type="entry name" value="Alpha-L RNA-binding motif"/>
    <property type="match status" value="1"/>
</dbReference>
<evidence type="ECO:0000313" key="13">
    <source>
        <dbReference type="RefSeq" id="XP_018019718.1"/>
    </source>
</evidence>
<evidence type="ECO:0000256" key="8">
    <source>
        <dbReference type="ARBA" id="ARBA00072223"/>
    </source>
</evidence>
<dbReference type="Pfam" id="PF00163">
    <property type="entry name" value="Ribosomal_S4"/>
    <property type="match status" value="1"/>
</dbReference>
<evidence type="ECO:0000256" key="6">
    <source>
        <dbReference type="ARBA" id="ARBA00023274"/>
    </source>
</evidence>
<evidence type="ECO:0000256" key="4">
    <source>
        <dbReference type="ARBA" id="ARBA00022884"/>
    </source>
</evidence>
<feature type="domain" description="Small ribosomal subunit protein uS4 N-terminal" evidence="10">
    <location>
        <begin position="3"/>
        <end position="106"/>
    </location>
</feature>
<evidence type="ECO:0000256" key="5">
    <source>
        <dbReference type="ARBA" id="ARBA00023242"/>
    </source>
</evidence>
<keyword evidence="5" id="KW-0539">Nucleus</keyword>
<dbReference type="InterPro" id="IPR002942">
    <property type="entry name" value="S4_RNA-bd"/>
</dbReference>
<accession>A0A6A0GWU7</accession>
<gene>
    <name evidence="13" type="primary">LOC108676179</name>
    <name evidence="11" type="ORF">HAZT_HAZT011531</name>
</gene>
<protein>
    <recommendedName>
        <fullName evidence="7">U3 small nucleolar ribonucleoprotein protein IMP3</fullName>
    </recommendedName>
    <alternativeName>
        <fullName evidence="8">U3 small nucleolar ribonucleoprotein protein imp3</fullName>
    </alternativeName>
</protein>
<dbReference type="OMA" id="FRIKHEQ"/>
<dbReference type="RefSeq" id="XP_018019718.1">
    <property type="nucleotide sequence ID" value="XM_018164229.2"/>
</dbReference>
<comment type="similarity">
    <text evidence="2">Belongs to the universal ribosomal protein uS4 family.</text>
</comment>
<keyword evidence="12" id="KW-1185">Reference proteome</keyword>
<dbReference type="PROSITE" id="PS50889">
    <property type="entry name" value="S4"/>
    <property type="match status" value="1"/>
</dbReference>
<dbReference type="InterPro" id="IPR001912">
    <property type="entry name" value="Ribosomal_uS4_N"/>
</dbReference>
<dbReference type="GO" id="GO:0030515">
    <property type="term" value="F:snoRNA binding"/>
    <property type="evidence" value="ECO:0007669"/>
    <property type="project" value="TreeGrafter"/>
</dbReference>
<keyword evidence="4 9" id="KW-0694">RNA-binding</keyword>
<dbReference type="GO" id="GO:0019843">
    <property type="term" value="F:rRNA binding"/>
    <property type="evidence" value="ECO:0007669"/>
    <property type="project" value="InterPro"/>
</dbReference>
<evidence type="ECO:0000313" key="11">
    <source>
        <dbReference type="EMBL" id="KAA0189252.1"/>
    </source>
</evidence>
<sequence length="183" mass="21427">MRKLKYSEKKLLKHTDFFNWEVSNNIPEAKALRNYNIDRREDYVLYNKLSRKARDLVRMIKDLDKDDPFRDEYSAKCIEKMYSIGIIPMKGSLELVDKTSASSFCRRRLGCVMVKNGMVERISVANNLIKHGHVRVGMDVITDPAFLVSRALEDYITWVDSSAIKRKIMEYNEGRDDYTLLNC</sequence>
<reference evidence="11" key="3">
    <citation type="submission" date="2019-06" db="EMBL/GenBank/DDBJ databases">
        <authorList>
            <person name="Poynton C."/>
            <person name="Hasenbein S."/>
            <person name="Benoit J.B."/>
            <person name="Sepulveda M.S."/>
            <person name="Poelchau M.F."/>
            <person name="Murali S.C."/>
            <person name="Chen S."/>
            <person name="Glastad K.M."/>
            <person name="Werren J.H."/>
            <person name="Vineis J.H."/>
            <person name="Bowen J.L."/>
            <person name="Friedrich M."/>
            <person name="Jones J."/>
            <person name="Robertson H.M."/>
            <person name="Feyereisen R."/>
            <person name="Mechler-Hickson A."/>
            <person name="Mathers N."/>
            <person name="Lee C.E."/>
            <person name="Colbourne J.K."/>
            <person name="Biales A."/>
            <person name="Johnston J.S."/>
            <person name="Wellborn G.A."/>
            <person name="Rosendale A.J."/>
            <person name="Cridge A.G."/>
            <person name="Munoz-Torres M.C."/>
            <person name="Bain P.A."/>
            <person name="Manny A.R."/>
            <person name="Major K.M."/>
            <person name="Lambert F.N."/>
            <person name="Vulpe C.D."/>
            <person name="Tuck P."/>
            <person name="Blalock B.J."/>
            <person name="Lin Y.-Y."/>
            <person name="Smith M.E."/>
            <person name="Ochoa-Acuna H."/>
            <person name="Chen M.-J.M."/>
            <person name="Childers C.P."/>
            <person name="Qu J."/>
            <person name="Dugan S."/>
            <person name="Lee S.L."/>
            <person name="Chao H."/>
            <person name="Dinh H."/>
            <person name="Han Y."/>
            <person name="Doddapaneni H."/>
            <person name="Worley K.C."/>
            <person name="Muzny D.M."/>
            <person name="Gibbs R.A."/>
            <person name="Richards S."/>
        </authorList>
    </citation>
    <scope>NUCLEOTIDE SEQUENCE</scope>
    <source>
        <strain evidence="11">HAZT.00-mixed</strain>
        <tissue evidence="11">Whole organism</tissue>
    </source>
</reference>
<dbReference type="PANTHER" id="PTHR11831">
    <property type="entry name" value="30S 40S RIBOSOMAL PROTEIN"/>
    <property type="match status" value="1"/>
</dbReference>
<dbReference type="GO" id="GO:0034457">
    <property type="term" value="C:Mpp10 complex"/>
    <property type="evidence" value="ECO:0007669"/>
    <property type="project" value="TreeGrafter"/>
</dbReference>
<reference evidence="11" key="1">
    <citation type="submission" date="2014-08" db="EMBL/GenBank/DDBJ databases">
        <authorList>
            <person name="Murali S."/>
            <person name="Richards S."/>
            <person name="Bandaranaike D."/>
            <person name="Bellair M."/>
            <person name="Blankenburg K."/>
            <person name="Chao H."/>
            <person name="Dinh H."/>
            <person name="Doddapaneni H."/>
            <person name="Dugan-Rocha S."/>
            <person name="Elkadiri S."/>
            <person name="Gnanaolivu R."/>
            <person name="Hughes D."/>
            <person name="Lee S."/>
            <person name="Li M."/>
            <person name="Ming W."/>
            <person name="Munidasa M."/>
            <person name="Muniz J."/>
            <person name="Nguyen L."/>
            <person name="Osuji N."/>
            <person name="Pu L.-L."/>
            <person name="Puazo M."/>
            <person name="Skinner E."/>
            <person name="Qu C."/>
            <person name="Quiroz J."/>
            <person name="Raj R."/>
            <person name="Weissenberger G."/>
            <person name="Xin Y."/>
            <person name="Zou X."/>
            <person name="Han Y."/>
            <person name="Worley K."/>
            <person name="Muzny D."/>
            <person name="Gibbs R."/>
        </authorList>
    </citation>
    <scope>NUCLEOTIDE SEQUENCE</scope>
    <source>
        <strain evidence="11">HAZT.00-mixed</strain>
        <tissue evidence="11">Whole organism</tissue>
    </source>
</reference>
<dbReference type="GO" id="GO:0006364">
    <property type="term" value="P:rRNA processing"/>
    <property type="evidence" value="ECO:0007669"/>
    <property type="project" value="TreeGrafter"/>
</dbReference>
<dbReference type="OrthoDB" id="10248812at2759"/>
<reference evidence="11" key="2">
    <citation type="journal article" date="2018" name="Environ. Sci. Technol.">
        <title>The Toxicogenome of Hyalella azteca: A Model for Sediment Ecotoxicology and Evolutionary Toxicology.</title>
        <authorList>
            <person name="Poynton H.C."/>
            <person name="Hasenbein S."/>
            <person name="Benoit J.B."/>
            <person name="Sepulveda M.S."/>
            <person name="Poelchau M.F."/>
            <person name="Hughes D.S.T."/>
            <person name="Murali S.C."/>
            <person name="Chen S."/>
            <person name="Glastad K.M."/>
            <person name="Goodisman M.A.D."/>
            <person name="Werren J.H."/>
            <person name="Vineis J.H."/>
            <person name="Bowen J.L."/>
            <person name="Friedrich M."/>
            <person name="Jones J."/>
            <person name="Robertson H.M."/>
            <person name="Feyereisen R."/>
            <person name="Mechler-Hickson A."/>
            <person name="Mathers N."/>
            <person name="Lee C.E."/>
            <person name="Colbourne J.K."/>
            <person name="Biales A."/>
            <person name="Johnston J.S."/>
            <person name="Wellborn G.A."/>
            <person name="Rosendale A.J."/>
            <person name="Cridge A.G."/>
            <person name="Munoz-Torres M.C."/>
            <person name="Bain P.A."/>
            <person name="Manny A.R."/>
            <person name="Major K.M."/>
            <person name="Lambert F.N."/>
            <person name="Vulpe C.D."/>
            <person name="Tuck P."/>
            <person name="Blalock B.J."/>
            <person name="Lin Y.Y."/>
            <person name="Smith M.E."/>
            <person name="Ochoa-Acuna H."/>
            <person name="Chen M.M."/>
            <person name="Childers C.P."/>
            <person name="Qu J."/>
            <person name="Dugan S."/>
            <person name="Lee S.L."/>
            <person name="Chao H."/>
            <person name="Dinh H."/>
            <person name="Han Y."/>
            <person name="Doddapaneni H."/>
            <person name="Worley K.C."/>
            <person name="Muzny D.M."/>
            <person name="Gibbs R.A."/>
            <person name="Richards S."/>
        </authorList>
    </citation>
    <scope>NUCLEOTIDE SEQUENCE</scope>
    <source>
        <strain evidence="11">HAZT.00-mixed</strain>
        <tissue evidence="11">Whole organism</tissue>
    </source>
</reference>
<dbReference type="SMART" id="SM01390">
    <property type="entry name" value="Ribosomal_S4"/>
    <property type="match status" value="1"/>
</dbReference>
<evidence type="ECO:0000256" key="7">
    <source>
        <dbReference type="ARBA" id="ARBA00069727"/>
    </source>
</evidence>
<dbReference type="Pfam" id="PF01479">
    <property type="entry name" value="S4"/>
    <property type="match status" value="1"/>
</dbReference>
<evidence type="ECO:0000256" key="9">
    <source>
        <dbReference type="PROSITE-ProRule" id="PRU00182"/>
    </source>
</evidence>
<dbReference type="Proteomes" id="UP000711488">
    <property type="component" value="Unassembled WGS sequence"/>
</dbReference>
<dbReference type="FunFam" id="3.10.290.10:FF:000006">
    <property type="entry name" value="U3 small nucleolar ribonucleoprotein IMP3"/>
    <property type="match status" value="1"/>
</dbReference>
<dbReference type="Proteomes" id="UP000694843">
    <property type="component" value="Unplaced"/>
</dbReference>
<dbReference type="GeneID" id="108676179"/>
<dbReference type="Gene3D" id="3.10.290.10">
    <property type="entry name" value="RNA-binding S4 domain"/>
    <property type="match status" value="1"/>
</dbReference>
<evidence type="ECO:0000313" key="12">
    <source>
        <dbReference type="Proteomes" id="UP000694843"/>
    </source>
</evidence>
<dbReference type="CDD" id="cd00165">
    <property type="entry name" value="S4"/>
    <property type="match status" value="1"/>
</dbReference>
<evidence type="ECO:0000259" key="10">
    <source>
        <dbReference type="SMART" id="SM01390"/>
    </source>
</evidence>
<organism evidence="11">
    <name type="scientific">Hyalella azteca</name>
    <name type="common">Amphipod</name>
    <dbReference type="NCBI Taxonomy" id="294128"/>
    <lineage>
        <taxon>Eukaryota</taxon>
        <taxon>Metazoa</taxon>
        <taxon>Ecdysozoa</taxon>
        <taxon>Arthropoda</taxon>
        <taxon>Crustacea</taxon>
        <taxon>Multicrustacea</taxon>
        <taxon>Malacostraca</taxon>
        <taxon>Eumalacostraca</taxon>
        <taxon>Peracarida</taxon>
        <taxon>Amphipoda</taxon>
        <taxon>Senticaudata</taxon>
        <taxon>Talitrida</taxon>
        <taxon>Talitroidea</taxon>
        <taxon>Hyalellidae</taxon>
        <taxon>Hyalella</taxon>
    </lineage>
</organism>
<dbReference type="GO" id="GO:0032040">
    <property type="term" value="C:small-subunit processome"/>
    <property type="evidence" value="ECO:0007669"/>
    <property type="project" value="TreeGrafter"/>
</dbReference>